<accession>A0A380TAH6</accession>
<evidence type="ECO:0000313" key="1">
    <source>
        <dbReference type="EMBL" id="SUS05037.1"/>
    </source>
</evidence>
<sequence length="183" mass="20399">MSGYCRVAPGHPVHQPYHDREYGFPVEDEAVLFERLSLEIFQAGLSWEIVLKKRAALNRAFASFSVDRVAAFDASDLERLLHDAAIIRNRRKIEAVIANAAQVQALRATSGGFSQWLAALHPRPHEAWLSQFRETFRFMGAEVVREFLLSTGYLPGAHAEDCPAYAAIVAAAPPWLATPRTRA</sequence>
<dbReference type="Gene3D" id="1.10.340.30">
    <property type="entry name" value="Hypothetical protein, domain 2"/>
    <property type="match status" value="1"/>
</dbReference>
<proteinExistence type="predicted"/>
<name>A0A380TAH6_9ZZZZ</name>
<dbReference type="InterPro" id="IPR052891">
    <property type="entry name" value="DNA-3mA_glycosylase"/>
</dbReference>
<dbReference type="SUPFAM" id="SSF48150">
    <property type="entry name" value="DNA-glycosylase"/>
    <property type="match status" value="1"/>
</dbReference>
<dbReference type="PANTHER" id="PTHR30037:SF4">
    <property type="entry name" value="DNA-3-METHYLADENINE GLYCOSYLASE I"/>
    <property type="match status" value="1"/>
</dbReference>
<dbReference type="EMBL" id="UIDG01000075">
    <property type="protein sequence ID" value="SUS05037.1"/>
    <property type="molecule type" value="Genomic_DNA"/>
</dbReference>
<dbReference type="GO" id="GO:0008725">
    <property type="term" value="F:DNA-3-methyladenine glycosylase activity"/>
    <property type="evidence" value="ECO:0007669"/>
    <property type="project" value="InterPro"/>
</dbReference>
<gene>
    <name evidence="1" type="ORF">DF3PB_1660004</name>
</gene>
<dbReference type="InterPro" id="IPR011257">
    <property type="entry name" value="DNA_glycosylase"/>
</dbReference>
<organism evidence="1">
    <name type="scientific">metagenome</name>
    <dbReference type="NCBI Taxonomy" id="256318"/>
    <lineage>
        <taxon>unclassified sequences</taxon>
        <taxon>metagenomes</taxon>
    </lineage>
</organism>
<dbReference type="GO" id="GO:0006284">
    <property type="term" value="P:base-excision repair"/>
    <property type="evidence" value="ECO:0007669"/>
    <property type="project" value="InterPro"/>
</dbReference>
<protein>
    <submittedName>
        <fullName evidence="1">DNA-3-methyladenine glycosylase</fullName>
    </submittedName>
</protein>
<dbReference type="PANTHER" id="PTHR30037">
    <property type="entry name" value="DNA-3-METHYLADENINE GLYCOSYLASE 1"/>
    <property type="match status" value="1"/>
</dbReference>
<dbReference type="InterPro" id="IPR005019">
    <property type="entry name" value="Adenine_glyco"/>
</dbReference>
<dbReference type="Pfam" id="PF03352">
    <property type="entry name" value="Adenine_glyco"/>
    <property type="match status" value="1"/>
</dbReference>
<reference evidence="1" key="1">
    <citation type="submission" date="2018-07" db="EMBL/GenBank/DDBJ databases">
        <authorList>
            <person name="Quirk P.G."/>
            <person name="Krulwich T.A."/>
        </authorList>
    </citation>
    <scope>NUCLEOTIDE SEQUENCE</scope>
</reference>
<dbReference type="AlphaFoldDB" id="A0A380TAH6"/>